<evidence type="ECO:0000313" key="10">
    <source>
        <dbReference type="EMBL" id="MBS4196891.1"/>
    </source>
</evidence>
<evidence type="ECO:0000259" key="8">
    <source>
        <dbReference type="Pfam" id="PF05504"/>
    </source>
</evidence>
<dbReference type="RefSeq" id="WP_213126099.1">
    <property type="nucleotide sequence ID" value="NZ_JAGYPG010000003.1"/>
</dbReference>
<protein>
    <submittedName>
        <fullName evidence="10">Ger(X)C family spore germination protein</fullName>
    </submittedName>
</protein>
<keyword evidence="5" id="KW-0472">Membrane</keyword>
<dbReference type="InterPro" id="IPR038501">
    <property type="entry name" value="Spore_GerAC_C_sf"/>
</dbReference>
<name>A0A942THJ4_9BACI</name>
<feature type="domain" description="Spore germination GerAC-like C-terminal" evidence="8">
    <location>
        <begin position="225"/>
        <end position="390"/>
    </location>
</feature>
<evidence type="ECO:0000256" key="3">
    <source>
        <dbReference type="ARBA" id="ARBA00022544"/>
    </source>
</evidence>
<evidence type="ECO:0000256" key="4">
    <source>
        <dbReference type="ARBA" id="ARBA00022729"/>
    </source>
</evidence>
<dbReference type="InterPro" id="IPR057336">
    <property type="entry name" value="GerAC_N"/>
</dbReference>
<evidence type="ECO:0000259" key="9">
    <source>
        <dbReference type="Pfam" id="PF25198"/>
    </source>
</evidence>
<organism evidence="10 11">
    <name type="scientific">Lederbergia citri</name>
    <dbReference type="NCBI Taxonomy" id="2833580"/>
    <lineage>
        <taxon>Bacteria</taxon>
        <taxon>Bacillati</taxon>
        <taxon>Bacillota</taxon>
        <taxon>Bacilli</taxon>
        <taxon>Bacillales</taxon>
        <taxon>Bacillaceae</taxon>
        <taxon>Lederbergia</taxon>
    </lineage>
</organism>
<dbReference type="PANTHER" id="PTHR35789:SF1">
    <property type="entry name" value="SPORE GERMINATION PROTEIN B3"/>
    <property type="match status" value="1"/>
</dbReference>
<comment type="similarity">
    <text evidence="2">Belongs to the GerABKC lipoprotein family.</text>
</comment>
<dbReference type="PROSITE" id="PS51257">
    <property type="entry name" value="PROKAR_LIPOPROTEIN"/>
    <property type="match status" value="1"/>
</dbReference>
<evidence type="ECO:0000256" key="7">
    <source>
        <dbReference type="ARBA" id="ARBA00023288"/>
    </source>
</evidence>
<proteinExistence type="inferred from homology"/>
<evidence type="ECO:0000256" key="2">
    <source>
        <dbReference type="ARBA" id="ARBA00007886"/>
    </source>
</evidence>
<keyword evidence="7" id="KW-0449">Lipoprotein</keyword>
<keyword evidence="6" id="KW-0564">Palmitate</keyword>
<dbReference type="Pfam" id="PF25198">
    <property type="entry name" value="Spore_GerAC_N"/>
    <property type="match status" value="1"/>
</dbReference>
<dbReference type="NCBIfam" id="TIGR02887">
    <property type="entry name" value="spore_ger_x_C"/>
    <property type="match status" value="1"/>
</dbReference>
<reference evidence="10 11" key="1">
    <citation type="submission" date="2021-05" db="EMBL/GenBank/DDBJ databases">
        <title>Novel Bacillus species.</title>
        <authorList>
            <person name="Liu G."/>
        </authorList>
    </citation>
    <scope>NUCLEOTIDE SEQUENCE [LARGE SCALE GENOMIC DNA]</scope>
    <source>
        <strain evidence="11">FJAT-49780</strain>
    </source>
</reference>
<gene>
    <name evidence="10" type="ORF">KHA97_17725</name>
</gene>
<sequence length="403" mass="44576">MKAKVLIFLILTIILSGCGSQRELTDIAFVTALGIDKDEDGKIIGTFQIVNPSNVAGGLQGGSAGEGAAVTVYTAKGDSIVAVSRHASTKVSRLLYYAHTNLVVVSDKFAKEEGLNEVLDALDRDVQFRTTTKLVIAHGAKAKDVLSITTPIDKIPSTKVIETLKFSERRWGGNKSVSVHQMIDILTAPGREPIIPSFKINGNVEEGMQLENLHSTIPKAGLQADGMAIFKEGKMIDVVNENDAIGIIWLLDKIQETNVPIYWDGDKGIISYQVLRDTVKISVDVEDGKPNFSVHIRVKGDLGEVNAPINIKDRQVQEKIEKKVEKQIKEKIQLAIRLAQENKSDILGFGEKIYRSHPKTWKTLRNDWNDKQFPELKVKVTVDASIIRPGLRNSPFIYQLDND</sequence>
<comment type="subcellular location">
    <subcellularLocation>
        <location evidence="1">Membrane</location>
        <topology evidence="1">Lipid-anchor</topology>
    </subcellularLocation>
</comment>
<dbReference type="Gene3D" id="3.30.300.210">
    <property type="entry name" value="Nutrient germinant receptor protein C, domain 3"/>
    <property type="match status" value="1"/>
</dbReference>
<dbReference type="InterPro" id="IPR046953">
    <property type="entry name" value="Spore_GerAC-like_C"/>
</dbReference>
<dbReference type="GO" id="GO:0009847">
    <property type="term" value="P:spore germination"/>
    <property type="evidence" value="ECO:0007669"/>
    <property type="project" value="InterPro"/>
</dbReference>
<dbReference type="EMBL" id="JAGYPG010000003">
    <property type="protein sequence ID" value="MBS4196891.1"/>
    <property type="molecule type" value="Genomic_DNA"/>
</dbReference>
<comment type="caution">
    <text evidence="10">The sequence shown here is derived from an EMBL/GenBank/DDBJ whole genome shotgun (WGS) entry which is preliminary data.</text>
</comment>
<dbReference type="Pfam" id="PF05504">
    <property type="entry name" value="Spore_GerAC"/>
    <property type="match status" value="1"/>
</dbReference>
<keyword evidence="3" id="KW-0309">Germination</keyword>
<keyword evidence="4" id="KW-0732">Signal</keyword>
<evidence type="ECO:0000313" key="11">
    <source>
        <dbReference type="Proteomes" id="UP000681414"/>
    </source>
</evidence>
<dbReference type="AlphaFoldDB" id="A0A942THJ4"/>
<keyword evidence="11" id="KW-1185">Reference proteome</keyword>
<accession>A0A942THJ4</accession>
<evidence type="ECO:0000256" key="5">
    <source>
        <dbReference type="ARBA" id="ARBA00023136"/>
    </source>
</evidence>
<dbReference type="PANTHER" id="PTHR35789">
    <property type="entry name" value="SPORE GERMINATION PROTEIN B3"/>
    <property type="match status" value="1"/>
</dbReference>
<dbReference type="InterPro" id="IPR008844">
    <property type="entry name" value="Spore_GerAC-like"/>
</dbReference>
<dbReference type="Proteomes" id="UP000681414">
    <property type="component" value="Unassembled WGS sequence"/>
</dbReference>
<dbReference type="GO" id="GO:0016020">
    <property type="term" value="C:membrane"/>
    <property type="evidence" value="ECO:0007669"/>
    <property type="project" value="UniProtKB-SubCell"/>
</dbReference>
<evidence type="ECO:0000256" key="6">
    <source>
        <dbReference type="ARBA" id="ARBA00023139"/>
    </source>
</evidence>
<feature type="domain" description="Spore germination protein N-terminal" evidence="9">
    <location>
        <begin position="21"/>
        <end position="200"/>
    </location>
</feature>
<evidence type="ECO:0000256" key="1">
    <source>
        <dbReference type="ARBA" id="ARBA00004635"/>
    </source>
</evidence>